<comment type="caution">
    <text evidence="1">The sequence shown here is derived from an EMBL/GenBank/DDBJ whole genome shotgun (WGS) entry which is preliminary data.</text>
</comment>
<keyword evidence="2" id="KW-1185">Reference proteome</keyword>
<sequence length="669" mass="77758">MNLPQITAQIGEAIKEKRSHTSELAMLVKTIEIKKEESFNVFMTIDLDQQEIRFEDPAPYSEESCYLYHYFHNNASAGRQYFLTRRGDAVSYLLKSVFSDLFLSLKLHSLHEGELGRLLEQMSLNQLITLADKAREGTVALHKIKGITKAYFEKKNKLVVNGESIKLENILHYLLDWGNKNAQFALVIPRVLYQQKMIVLSEHPEYVAVCKKEQMLTDTSDVGADKLCYICHKIGSDVSSEQTKKLSRSGINKIFVTTTINYAKNISDRYYDDSYAMCSKCYQNLLYGEKKIQKQFSTQIAGEQAFILPEGLLDTFNYAQLLNLKTGTDLFFEKELIQNLDDELEVEMENFRHTESYVIHFFLYRTGKKKESLKVLKTIEDVPTLHLVRIIEQLGEQAHRLYPHLKSMSLGMIYRMIPVRTNKDKKQLNIQNVLSVYQSLFSRTLLEANVLFEAATEALEKGFREIRKAEGDQFVNLGWKAFIPDGEDLYFQQLTMRYLCLFQTCQSLGVLDRNLFQKRGVPIVEPLHVSDQVQEVEEFLEEQAFDRIPRALFYLGVLLKKVAQEQYKRGHKKKPILNKIAFQGMNQREVIQLYQDIVEKLRQYESMTLTNEQYLNRFNYYLGSLTKEKALTEQEHIFYLMAGYSFLQTKFNKDEVKSGEAEDSLDMST</sequence>
<evidence type="ECO:0000313" key="2">
    <source>
        <dbReference type="Proteomes" id="UP000661691"/>
    </source>
</evidence>
<evidence type="ECO:0008006" key="3">
    <source>
        <dbReference type="Google" id="ProtNLM"/>
    </source>
</evidence>
<accession>A0A926NAV7</accession>
<dbReference type="RefSeq" id="WP_191142558.1">
    <property type="nucleotide sequence ID" value="NZ_JACXAH010000026.1"/>
</dbReference>
<dbReference type="AlphaFoldDB" id="A0A926NAV7"/>
<proteinExistence type="predicted"/>
<dbReference type="InterPro" id="IPR013389">
    <property type="entry name" value="CRISPR-assoc_prot_Cas8b"/>
</dbReference>
<protein>
    <recommendedName>
        <fullName evidence="3">CRISPR-associated protein</fullName>
    </recommendedName>
</protein>
<evidence type="ECO:0000313" key="1">
    <source>
        <dbReference type="EMBL" id="MBD1373491.1"/>
    </source>
</evidence>
<dbReference type="EMBL" id="JACXAH010000026">
    <property type="protein sequence ID" value="MBD1373491.1"/>
    <property type="molecule type" value="Genomic_DNA"/>
</dbReference>
<gene>
    <name evidence="1" type="ORF">IC620_14145</name>
</gene>
<organism evidence="1 2">
    <name type="scientific">Polycladospora coralii</name>
    <dbReference type="NCBI Taxonomy" id="2771432"/>
    <lineage>
        <taxon>Bacteria</taxon>
        <taxon>Bacillati</taxon>
        <taxon>Bacillota</taxon>
        <taxon>Bacilli</taxon>
        <taxon>Bacillales</taxon>
        <taxon>Thermoactinomycetaceae</taxon>
        <taxon>Polycladospora</taxon>
    </lineage>
</organism>
<reference evidence="1" key="1">
    <citation type="submission" date="2020-09" db="EMBL/GenBank/DDBJ databases">
        <title>A novel bacterium of genus Hazenella, isolated from South China Sea.</title>
        <authorList>
            <person name="Huang H."/>
            <person name="Mo K."/>
            <person name="Hu Y."/>
        </authorList>
    </citation>
    <scope>NUCLEOTIDE SEQUENCE</scope>
    <source>
        <strain evidence="1">IB182357</strain>
    </source>
</reference>
<dbReference type="Pfam" id="PF09484">
    <property type="entry name" value="Cas_TM1802"/>
    <property type="match status" value="1"/>
</dbReference>
<name>A0A926NAV7_9BACL</name>
<dbReference type="Proteomes" id="UP000661691">
    <property type="component" value="Unassembled WGS sequence"/>
</dbReference>